<dbReference type="SUPFAM" id="SSF53335">
    <property type="entry name" value="S-adenosyl-L-methionine-dependent methyltransferases"/>
    <property type="match status" value="1"/>
</dbReference>
<feature type="binding site" evidence="6">
    <location>
        <begin position="38"/>
        <end position="40"/>
    </location>
    <ligand>
        <name>S-adenosyl-L-methionine</name>
        <dbReference type="ChEBI" id="CHEBI:59789"/>
    </ligand>
</feature>
<dbReference type="EMBL" id="RCDA01000005">
    <property type="protein sequence ID" value="RLK46866.1"/>
    <property type="molecule type" value="Genomic_DNA"/>
</dbReference>
<protein>
    <recommendedName>
        <fullName evidence="6">Ribosomal RNA small subunit methyltransferase H</fullName>
        <ecNumber evidence="6">2.1.1.199</ecNumber>
    </recommendedName>
    <alternativeName>
        <fullName evidence="6">16S rRNA m(4)C1402 methyltransferase</fullName>
    </alternativeName>
    <alternativeName>
        <fullName evidence="6">rRNA (cytosine-N(4)-)-methyltransferase RsmH</fullName>
    </alternativeName>
</protein>
<dbReference type="InterPro" id="IPR002903">
    <property type="entry name" value="RsmH"/>
</dbReference>
<keyword evidence="4 6" id="KW-0808">Transferase</keyword>
<evidence type="ECO:0000256" key="7">
    <source>
        <dbReference type="SAM" id="MobiDB-lite"/>
    </source>
</evidence>
<organism evidence="8 9">
    <name type="scientific">Alkalispirillum mobile</name>
    <dbReference type="NCBI Taxonomy" id="85925"/>
    <lineage>
        <taxon>Bacteria</taxon>
        <taxon>Pseudomonadati</taxon>
        <taxon>Pseudomonadota</taxon>
        <taxon>Gammaproteobacteria</taxon>
        <taxon>Chromatiales</taxon>
        <taxon>Ectothiorhodospiraceae</taxon>
        <taxon>Alkalispirillum</taxon>
    </lineage>
</organism>
<reference evidence="8 9" key="1">
    <citation type="submission" date="2018-10" db="EMBL/GenBank/DDBJ databases">
        <title>Genomic Encyclopedia of Type Strains, Phase IV (KMG-IV): sequencing the most valuable type-strain genomes for metagenomic binning, comparative biology and taxonomic classification.</title>
        <authorList>
            <person name="Goeker M."/>
        </authorList>
    </citation>
    <scope>NUCLEOTIDE SEQUENCE [LARGE SCALE GENOMIC DNA]</scope>
    <source>
        <strain evidence="8 9">DSM 12769</strain>
    </source>
</reference>
<dbReference type="PIRSF" id="PIRSF004486">
    <property type="entry name" value="MraW"/>
    <property type="match status" value="1"/>
</dbReference>
<dbReference type="PANTHER" id="PTHR11265">
    <property type="entry name" value="S-ADENOSYL-METHYLTRANSFERASE MRAW"/>
    <property type="match status" value="1"/>
</dbReference>
<feature type="binding site" evidence="6">
    <location>
        <position position="113"/>
    </location>
    <ligand>
        <name>S-adenosyl-L-methionine</name>
        <dbReference type="ChEBI" id="CHEBI:59789"/>
    </ligand>
</feature>
<dbReference type="Proteomes" id="UP000275461">
    <property type="component" value="Unassembled WGS sequence"/>
</dbReference>
<proteinExistence type="inferred from homology"/>
<comment type="catalytic activity">
    <reaction evidence="6">
        <text>cytidine(1402) in 16S rRNA + S-adenosyl-L-methionine = N(4)-methylcytidine(1402) in 16S rRNA + S-adenosyl-L-homocysteine + H(+)</text>
        <dbReference type="Rhea" id="RHEA:42928"/>
        <dbReference type="Rhea" id="RHEA-COMP:10286"/>
        <dbReference type="Rhea" id="RHEA-COMP:10287"/>
        <dbReference type="ChEBI" id="CHEBI:15378"/>
        <dbReference type="ChEBI" id="CHEBI:57856"/>
        <dbReference type="ChEBI" id="CHEBI:59789"/>
        <dbReference type="ChEBI" id="CHEBI:74506"/>
        <dbReference type="ChEBI" id="CHEBI:82748"/>
        <dbReference type="EC" id="2.1.1.199"/>
    </reaction>
</comment>
<dbReference type="Gene3D" id="1.10.150.170">
    <property type="entry name" value="Putative methyltransferase TM0872, insert domain"/>
    <property type="match status" value="1"/>
</dbReference>
<dbReference type="PANTHER" id="PTHR11265:SF0">
    <property type="entry name" value="12S RRNA N4-METHYLCYTIDINE METHYLTRANSFERASE"/>
    <property type="match status" value="1"/>
</dbReference>
<keyword evidence="5 6" id="KW-0949">S-adenosyl-L-methionine</keyword>
<evidence type="ECO:0000256" key="1">
    <source>
        <dbReference type="ARBA" id="ARBA00010396"/>
    </source>
</evidence>
<dbReference type="EC" id="2.1.1.199" evidence="6"/>
<name>A0A498BX15_9GAMM</name>
<dbReference type="Gene3D" id="3.40.50.150">
    <property type="entry name" value="Vaccinia Virus protein VP39"/>
    <property type="match status" value="1"/>
</dbReference>
<keyword evidence="3 6" id="KW-0489">Methyltransferase</keyword>
<evidence type="ECO:0000313" key="8">
    <source>
        <dbReference type="EMBL" id="RLK46866.1"/>
    </source>
</evidence>
<dbReference type="InterPro" id="IPR029063">
    <property type="entry name" value="SAM-dependent_MTases_sf"/>
</dbReference>
<dbReference type="SUPFAM" id="SSF81799">
    <property type="entry name" value="Putative methyltransferase TM0872, insert domain"/>
    <property type="match status" value="1"/>
</dbReference>
<dbReference type="Pfam" id="PF01795">
    <property type="entry name" value="Methyltransf_5"/>
    <property type="match status" value="1"/>
</dbReference>
<comment type="subcellular location">
    <subcellularLocation>
        <location evidence="6">Cytoplasm</location>
    </subcellularLocation>
</comment>
<feature type="compositionally biased region" description="Basic and acidic residues" evidence="7">
    <location>
        <begin position="292"/>
        <end position="303"/>
    </location>
</feature>
<feature type="binding site" evidence="6">
    <location>
        <position position="106"/>
    </location>
    <ligand>
        <name>S-adenosyl-L-methionine</name>
        <dbReference type="ChEBI" id="CHEBI:59789"/>
    </ligand>
</feature>
<evidence type="ECO:0000313" key="9">
    <source>
        <dbReference type="Proteomes" id="UP000275461"/>
    </source>
</evidence>
<evidence type="ECO:0000256" key="5">
    <source>
        <dbReference type="ARBA" id="ARBA00022691"/>
    </source>
</evidence>
<dbReference type="RefSeq" id="WP_121443073.1">
    <property type="nucleotide sequence ID" value="NZ_RCDA01000005.1"/>
</dbReference>
<accession>A0A498BX15</accession>
<keyword evidence="2 6" id="KW-0698">rRNA processing</keyword>
<dbReference type="NCBIfam" id="TIGR00006">
    <property type="entry name" value="16S rRNA (cytosine(1402)-N(4))-methyltransferase RsmH"/>
    <property type="match status" value="1"/>
</dbReference>
<evidence type="ECO:0000256" key="3">
    <source>
        <dbReference type="ARBA" id="ARBA00022603"/>
    </source>
</evidence>
<feature type="binding site" evidence="6">
    <location>
        <position position="84"/>
    </location>
    <ligand>
        <name>S-adenosyl-L-methionine</name>
        <dbReference type="ChEBI" id="CHEBI:59789"/>
    </ligand>
</feature>
<keyword evidence="9" id="KW-1185">Reference proteome</keyword>
<evidence type="ECO:0000256" key="4">
    <source>
        <dbReference type="ARBA" id="ARBA00022679"/>
    </source>
</evidence>
<dbReference type="GO" id="GO:0071424">
    <property type="term" value="F:rRNA (cytosine-N4-)-methyltransferase activity"/>
    <property type="evidence" value="ECO:0007669"/>
    <property type="project" value="UniProtKB-UniRule"/>
</dbReference>
<evidence type="ECO:0000256" key="6">
    <source>
        <dbReference type="HAMAP-Rule" id="MF_01007"/>
    </source>
</evidence>
<dbReference type="GO" id="GO:0070475">
    <property type="term" value="P:rRNA base methylation"/>
    <property type="evidence" value="ECO:0007669"/>
    <property type="project" value="UniProtKB-UniRule"/>
</dbReference>
<gene>
    <name evidence="6" type="primary">rsmH</name>
    <name evidence="8" type="ORF">DFR31_2573</name>
</gene>
<dbReference type="HAMAP" id="MF_01007">
    <property type="entry name" value="16SrRNA_methyltr_H"/>
    <property type="match status" value="1"/>
</dbReference>
<dbReference type="AlphaFoldDB" id="A0A498BX15"/>
<dbReference type="GO" id="GO:0005737">
    <property type="term" value="C:cytoplasm"/>
    <property type="evidence" value="ECO:0007669"/>
    <property type="project" value="UniProtKB-SubCell"/>
</dbReference>
<dbReference type="OrthoDB" id="9806637at2"/>
<feature type="region of interest" description="Disordered" evidence="7">
    <location>
        <begin position="291"/>
        <end position="316"/>
    </location>
</feature>
<comment type="caution">
    <text evidence="8">The sequence shown here is derived from an EMBL/GenBank/DDBJ whole genome shotgun (WGS) entry which is preliminary data.</text>
</comment>
<sequence>MSGGPAADAHRPVLLDEALEALAIRPDGLYVDGTFGRGGHAARILDRLGAEGRLWLVDRDPDAIAVARAQFGGDPRCTICHCRFDELPVRLEQAGLMGQINGLLLDLGVSSPQLDEAGRGFSFMREGPLDMRMDTSAGETAREWLARVDEKTLAGVLKTYGEERYSRRIARAVIRARDEEALPETTGELAALIAEAVPGRPEPGKHPATRSFQALRIAINGELEALDGLLDRVCDLLAPAGRFVAISFHSLEDRRVKRYIRKHATVGDLPPSVPVVPEALQPRLRSVGKAVRASEAERSENPRARSAVMRVAERRA</sequence>
<feature type="binding site" evidence="6">
    <location>
        <position position="58"/>
    </location>
    <ligand>
        <name>S-adenosyl-L-methionine</name>
        <dbReference type="ChEBI" id="CHEBI:59789"/>
    </ligand>
</feature>
<dbReference type="InterPro" id="IPR023397">
    <property type="entry name" value="SAM-dep_MeTrfase_MraW_recog"/>
</dbReference>
<evidence type="ECO:0000256" key="2">
    <source>
        <dbReference type="ARBA" id="ARBA00022552"/>
    </source>
</evidence>
<comment type="similarity">
    <text evidence="1 6">Belongs to the methyltransferase superfamily. RsmH family.</text>
</comment>
<comment type="function">
    <text evidence="6">Specifically methylates the N4 position of cytidine in position 1402 (C1402) of 16S rRNA.</text>
</comment>
<keyword evidence="6" id="KW-0963">Cytoplasm</keyword>